<dbReference type="Proteomes" id="UP000188604">
    <property type="component" value="Chromosome"/>
</dbReference>
<accession>A0A1U9KNV6</accession>
<evidence type="ECO:0000313" key="1">
    <source>
        <dbReference type="EMBL" id="AQS87482.1"/>
    </source>
</evidence>
<dbReference type="AlphaFoldDB" id="A0A1U9KNV6"/>
<keyword evidence="2" id="KW-1185">Reference proteome</keyword>
<dbReference type="KEGG" id="nch:A0U93_05505"/>
<organism evidence="1 2">
    <name type="scientific">Neoasaia chiangmaiensis</name>
    <dbReference type="NCBI Taxonomy" id="320497"/>
    <lineage>
        <taxon>Bacteria</taxon>
        <taxon>Pseudomonadati</taxon>
        <taxon>Pseudomonadota</taxon>
        <taxon>Alphaproteobacteria</taxon>
        <taxon>Acetobacterales</taxon>
        <taxon>Acetobacteraceae</taxon>
        <taxon>Neoasaia</taxon>
    </lineage>
</organism>
<proteinExistence type="predicted"/>
<dbReference type="STRING" id="320497.A0U93_05505"/>
<dbReference type="EMBL" id="CP014691">
    <property type="protein sequence ID" value="AQS87482.1"/>
    <property type="molecule type" value="Genomic_DNA"/>
</dbReference>
<sequence length="82" mass="9312">MRRAPCFISQWTISSICCRQNGHPVIDIHSGPLMKRLLRGMRCAIAAMASQDNDIIVDDVIPIPMTQKSVQSRRRYDIANSR</sequence>
<evidence type="ECO:0000313" key="2">
    <source>
        <dbReference type="Proteomes" id="UP000188604"/>
    </source>
</evidence>
<protein>
    <submittedName>
        <fullName evidence="1">Uncharacterized protein</fullName>
    </submittedName>
</protein>
<name>A0A1U9KNV6_9PROT</name>
<reference evidence="1 2" key="1">
    <citation type="submission" date="2016-03" db="EMBL/GenBank/DDBJ databases">
        <title>Acetic acid bacteria sequencing.</title>
        <authorList>
            <person name="Brandt J."/>
            <person name="Jakob F."/>
            <person name="Vogel R.F."/>
        </authorList>
    </citation>
    <scope>NUCLEOTIDE SEQUENCE [LARGE SCALE GENOMIC DNA]</scope>
    <source>
        <strain evidence="1 2">NBRC 101099</strain>
    </source>
</reference>
<gene>
    <name evidence="1" type="ORF">A0U93_05505</name>
</gene>